<dbReference type="CDD" id="cd07067">
    <property type="entry name" value="HP_PGM_like"/>
    <property type="match status" value="1"/>
</dbReference>
<protein>
    <submittedName>
        <fullName evidence="1">Histidine phosphatase family protein</fullName>
    </submittedName>
</protein>
<dbReference type="Proteomes" id="UP000769780">
    <property type="component" value="Unassembled WGS sequence"/>
</dbReference>
<organism evidence="1 2">
    <name type="scientific">Mesobacillus maritimus</name>
    <dbReference type="NCBI Taxonomy" id="1643336"/>
    <lineage>
        <taxon>Bacteria</taxon>
        <taxon>Bacillati</taxon>
        <taxon>Bacillota</taxon>
        <taxon>Bacilli</taxon>
        <taxon>Bacillales</taxon>
        <taxon>Bacillaceae</taxon>
        <taxon>Mesobacillus</taxon>
    </lineage>
</organism>
<dbReference type="PANTHER" id="PTHR48100:SF1">
    <property type="entry name" value="HISTIDINE PHOSPHATASE FAMILY PROTEIN-RELATED"/>
    <property type="match status" value="1"/>
</dbReference>
<dbReference type="InterPro" id="IPR013078">
    <property type="entry name" value="His_Pase_superF_clade-1"/>
</dbReference>
<dbReference type="PANTHER" id="PTHR48100">
    <property type="entry name" value="BROAD-SPECIFICITY PHOSPHATASE YOR283W-RELATED"/>
    <property type="match status" value="1"/>
</dbReference>
<keyword evidence="2" id="KW-1185">Reference proteome</keyword>
<proteinExistence type="predicted"/>
<dbReference type="RefSeq" id="WP_221874160.1">
    <property type="nucleotide sequence ID" value="NZ_JACWFH010000017.1"/>
</dbReference>
<dbReference type="InterPro" id="IPR029033">
    <property type="entry name" value="His_PPase_superfam"/>
</dbReference>
<gene>
    <name evidence="1" type="ORF">H0185_14120</name>
</gene>
<dbReference type="InterPro" id="IPR050275">
    <property type="entry name" value="PGM_Phosphatase"/>
</dbReference>
<comment type="caution">
    <text evidence="1">The sequence shown here is derived from an EMBL/GenBank/DDBJ whole genome shotgun (WGS) entry which is preliminary data.</text>
</comment>
<dbReference type="EMBL" id="JACWFH010000017">
    <property type="protein sequence ID" value="MBY0097937.1"/>
    <property type="molecule type" value="Genomic_DNA"/>
</dbReference>
<dbReference type="SMART" id="SM00855">
    <property type="entry name" value="PGAM"/>
    <property type="match status" value="1"/>
</dbReference>
<name>A0ABS7K6Q0_9BACI</name>
<dbReference type="SUPFAM" id="SSF53254">
    <property type="entry name" value="Phosphoglycerate mutase-like"/>
    <property type="match status" value="1"/>
</dbReference>
<dbReference type="Pfam" id="PF00300">
    <property type="entry name" value="His_Phos_1"/>
    <property type="match status" value="1"/>
</dbReference>
<evidence type="ECO:0000313" key="1">
    <source>
        <dbReference type="EMBL" id="MBY0097937.1"/>
    </source>
</evidence>
<evidence type="ECO:0000313" key="2">
    <source>
        <dbReference type="Proteomes" id="UP000769780"/>
    </source>
</evidence>
<sequence length="179" mass="20691">MKQIYVIRHCEAEGQPPEAPLTAKGMKQALELAEFFSTIEVDRIISSPYKRAMDSIQPLAKNIGVRVEADARLTERILSDHPMPDWFEKLRNTFEDLDLKFEGGESSLEAMNRIVEVVEGILHSRDENTIIVTHGNLMSLLLKHINADFGFEEWKNLRNPDVYLIKYEENKMGFARIWE</sequence>
<reference evidence="1 2" key="1">
    <citation type="submission" date="2020-07" db="EMBL/GenBank/DDBJ databases">
        <title>Fungal Genomes of the International Space Station.</title>
        <authorList>
            <person name="Seuylemezian A."/>
            <person name="Singh N.K."/>
            <person name="Wood J."/>
            <person name="Venkateswaran K."/>
        </authorList>
    </citation>
    <scope>NUCLEOTIDE SEQUENCE [LARGE SCALE GENOMIC DNA]</scope>
    <source>
        <strain evidence="1 2">PL-B2</strain>
    </source>
</reference>
<accession>A0ABS7K6Q0</accession>
<dbReference type="Gene3D" id="3.40.50.1240">
    <property type="entry name" value="Phosphoglycerate mutase-like"/>
    <property type="match status" value="1"/>
</dbReference>